<dbReference type="GO" id="GO:0042171">
    <property type="term" value="F:lysophosphatidic acid acyltransferase activity"/>
    <property type="evidence" value="ECO:0007669"/>
    <property type="project" value="TreeGrafter"/>
</dbReference>
<sequence>LVGADVVAAPVQARALAGAGAGAGAGTSAGSAGAGASKVGRGRTWALALAEAGVGARAREGQGRCLKPTGASPGADVGKRIREVNFVMLTKFLYDTAETEAWFVDSFEEWRKAKNLSNFILLGHSFGGYVAAKYALKFQLIHRHKFSKELGLLSFTEKSDFLSNVWYGPLHLSCSGLGPWGPDLVRRYTTARFGSYATGDVLNEEESNLLTDYVYHTLAAKASGELCLKYIFSFGAFARRPLLHRCENLHEGEVLSVLEICFLWNLSFFGWKAHLFVISYSASDWKVPTTFIYGYQDWMDYRGAQAARADMKVPCEIIRVPQAGHFVFIDNPAAFHSAVFHACRGFLSPDKEEQPLPEGLTSA</sequence>
<dbReference type="Proteomes" id="UP000652761">
    <property type="component" value="Unassembled WGS sequence"/>
</dbReference>
<dbReference type="Gene3D" id="3.40.50.1820">
    <property type="entry name" value="alpha/beta hydrolase"/>
    <property type="match status" value="2"/>
</dbReference>
<dbReference type="GO" id="GO:0006654">
    <property type="term" value="P:phosphatidic acid biosynthetic process"/>
    <property type="evidence" value="ECO:0007669"/>
    <property type="project" value="TreeGrafter"/>
</dbReference>
<dbReference type="OrthoDB" id="7457040at2759"/>
<dbReference type="AlphaFoldDB" id="A0A843VEB7"/>
<comment type="similarity">
    <text evidence="1">Belongs to the peptidase S33 family. ABHD4/ABHD5 subfamily.</text>
</comment>
<dbReference type="SUPFAM" id="SSF53474">
    <property type="entry name" value="alpha/beta-Hydrolases"/>
    <property type="match status" value="1"/>
</dbReference>
<name>A0A843VEB7_COLES</name>
<evidence type="ECO:0000259" key="2">
    <source>
        <dbReference type="Pfam" id="PF12697"/>
    </source>
</evidence>
<evidence type="ECO:0000313" key="3">
    <source>
        <dbReference type="EMBL" id="MQL91764.1"/>
    </source>
</evidence>
<proteinExistence type="inferred from homology"/>
<accession>A0A843VEB7</accession>
<dbReference type="EMBL" id="NMUH01001377">
    <property type="protein sequence ID" value="MQL91764.1"/>
    <property type="molecule type" value="Genomic_DNA"/>
</dbReference>
<organism evidence="3 4">
    <name type="scientific">Colocasia esculenta</name>
    <name type="common">Wild taro</name>
    <name type="synonym">Arum esculentum</name>
    <dbReference type="NCBI Taxonomy" id="4460"/>
    <lineage>
        <taxon>Eukaryota</taxon>
        <taxon>Viridiplantae</taxon>
        <taxon>Streptophyta</taxon>
        <taxon>Embryophyta</taxon>
        <taxon>Tracheophyta</taxon>
        <taxon>Spermatophyta</taxon>
        <taxon>Magnoliopsida</taxon>
        <taxon>Liliopsida</taxon>
        <taxon>Araceae</taxon>
        <taxon>Aroideae</taxon>
        <taxon>Colocasieae</taxon>
        <taxon>Colocasia</taxon>
    </lineage>
</organism>
<protein>
    <recommendedName>
        <fullName evidence="2">AB hydrolase-1 domain-containing protein</fullName>
    </recommendedName>
</protein>
<comment type="caution">
    <text evidence="3">The sequence shown here is derived from an EMBL/GenBank/DDBJ whole genome shotgun (WGS) entry which is preliminary data.</text>
</comment>
<keyword evidence="4" id="KW-1185">Reference proteome</keyword>
<dbReference type="InterPro" id="IPR029058">
    <property type="entry name" value="AB_hydrolase_fold"/>
</dbReference>
<feature type="non-terminal residue" evidence="3">
    <location>
        <position position="1"/>
    </location>
</feature>
<gene>
    <name evidence="3" type="ORF">Taro_024381</name>
</gene>
<dbReference type="Pfam" id="PF12697">
    <property type="entry name" value="Abhydrolase_6"/>
    <property type="match status" value="1"/>
</dbReference>
<reference evidence="3" key="1">
    <citation type="submission" date="2017-07" db="EMBL/GenBank/DDBJ databases">
        <title>Taro Niue Genome Assembly and Annotation.</title>
        <authorList>
            <person name="Atibalentja N."/>
            <person name="Keating K."/>
            <person name="Fields C.J."/>
        </authorList>
    </citation>
    <scope>NUCLEOTIDE SEQUENCE</scope>
    <source>
        <strain evidence="3">Niue_2</strain>
        <tissue evidence="3">Leaf</tissue>
    </source>
</reference>
<dbReference type="PANTHER" id="PTHR42886">
    <property type="entry name" value="RE40534P-RELATED"/>
    <property type="match status" value="1"/>
</dbReference>
<dbReference type="GO" id="GO:0055088">
    <property type="term" value="P:lipid homeostasis"/>
    <property type="evidence" value="ECO:0007669"/>
    <property type="project" value="TreeGrafter"/>
</dbReference>
<evidence type="ECO:0000256" key="1">
    <source>
        <dbReference type="ARBA" id="ARBA00038097"/>
    </source>
</evidence>
<evidence type="ECO:0000313" key="4">
    <source>
        <dbReference type="Proteomes" id="UP000652761"/>
    </source>
</evidence>
<dbReference type="InterPro" id="IPR000073">
    <property type="entry name" value="AB_hydrolase_1"/>
</dbReference>
<dbReference type="PANTHER" id="PTHR42886:SF29">
    <property type="entry name" value="PUMMELIG, ISOFORM A"/>
    <property type="match status" value="1"/>
</dbReference>
<dbReference type="GO" id="GO:0004623">
    <property type="term" value="F:phospholipase A2 activity"/>
    <property type="evidence" value="ECO:0007669"/>
    <property type="project" value="TreeGrafter"/>
</dbReference>
<feature type="domain" description="AB hydrolase-1" evidence="2">
    <location>
        <begin position="97"/>
        <end position="336"/>
    </location>
</feature>